<gene>
    <name evidence="2" type="ordered locus">AMIS_39890</name>
</gene>
<dbReference type="AlphaFoldDB" id="I0H872"/>
<proteinExistence type="predicted"/>
<dbReference type="RefSeq" id="WP_014444103.1">
    <property type="nucleotide sequence ID" value="NC_017093.1"/>
</dbReference>
<name>I0H872_ACTM4</name>
<keyword evidence="3" id="KW-1185">Reference proteome</keyword>
<protein>
    <recommendedName>
        <fullName evidence="1">Effector-associated domain-containing protein</fullName>
    </recommendedName>
</protein>
<dbReference type="eggNOG" id="ENOG5031V9B">
    <property type="taxonomic scope" value="Bacteria"/>
</dbReference>
<sequence>MVDGGDEITGDQLRRIEAAILDAYRSTDDLERLLLFFLNRRLSHHADLRRPLPMVVFQLIQAAESEGWLRSLIQSAVADRPGNGMMQALAEPSGPAAPDDHRMLDTAFFDLDPIKRAIVAAKRRDRGRVLGFGLHSAEESVVRKLCSWLPHCLGETECKYWLSLRPDMGTVDYQLKQILDYRPDLDLANVVCPILIDGASAPAVAAFWDGIRGHFGAHEFTFVALFVNVGGRPGDYPDGVVALPAPAADETDLTLWAQQIVSRKGWPPMLADFWATKIAGQCASGDDLDMRRLFEAMDRSIRDFRRAPVEFRQHLEEWGSRADPSPC</sequence>
<feature type="domain" description="Effector-associated" evidence="1">
    <location>
        <begin position="7"/>
        <end position="91"/>
    </location>
</feature>
<evidence type="ECO:0000259" key="1">
    <source>
        <dbReference type="Pfam" id="PF19955"/>
    </source>
</evidence>
<evidence type="ECO:0000313" key="2">
    <source>
        <dbReference type="EMBL" id="BAL89209.1"/>
    </source>
</evidence>
<dbReference type="Pfam" id="PF19955">
    <property type="entry name" value="EAD1"/>
    <property type="match status" value="1"/>
</dbReference>
<dbReference type="HOGENOM" id="CLU_848968_0_0_11"/>
<dbReference type="PATRIC" id="fig|512565.3.peg.3975"/>
<organism evidence="2 3">
    <name type="scientific">Actinoplanes missouriensis (strain ATCC 14538 / DSM 43046 / CBS 188.64 / JCM 3121 / NBRC 102363 / NCIMB 12654 / NRRL B-3342 / UNCC 431)</name>
    <dbReference type="NCBI Taxonomy" id="512565"/>
    <lineage>
        <taxon>Bacteria</taxon>
        <taxon>Bacillati</taxon>
        <taxon>Actinomycetota</taxon>
        <taxon>Actinomycetes</taxon>
        <taxon>Micromonosporales</taxon>
        <taxon>Micromonosporaceae</taxon>
        <taxon>Actinoplanes</taxon>
    </lineage>
</organism>
<dbReference type="OrthoDB" id="3284914at2"/>
<evidence type="ECO:0000313" key="3">
    <source>
        <dbReference type="Proteomes" id="UP000007882"/>
    </source>
</evidence>
<dbReference type="Proteomes" id="UP000007882">
    <property type="component" value="Chromosome"/>
</dbReference>
<accession>I0H872</accession>
<dbReference type="EMBL" id="AP012319">
    <property type="protein sequence ID" value="BAL89209.1"/>
    <property type="molecule type" value="Genomic_DNA"/>
</dbReference>
<dbReference type="KEGG" id="ams:AMIS_39890"/>
<reference evidence="2 3" key="1">
    <citation type="submission" date="2012-02" db="EMBL/GenBank/DDBJ databases">
        <title>Complete genome sequence of Actinoplanes missouriensis 431 (= NBRC 102363).</title>
        <authorList>
            <person name="Ohnishi Y."/>
            <person name="Ishikawa J."/>
            <person name="Sekine M."/>
            <person name="Hosoyama A."/>
            <person name="Harada T."/>
            <person name="Narita H."/>
            <person name="Hata T."/>
            <person name="Konno Y."/>
            <person name="Tutikane K."/>
            <person name="Fujita N."/>
            <person name="Horinouchi S."/>
            <person name="Hayakawa M."/>
        </authorList>
    </citation>
    <scope>NUCLEOTIDE SEQUENCE [LARGE SCALE GENOMIC DNA]</scope>
    <source>
        <strain evidence="3">ATCC 14538 / DSM 43046 / CBS 188.64 / JCM 3121 / NBRC 102363 / NCIMB 12654 / NRRL B-3342 / UNCC 431</strain>
    </source>
</reference>
<dbReference type="InterPro" id="IPR045430">
    <property type="entry name" value="EAD1"/>
</dbReference>
<dbReference type="STRING" id="512565.AMIS_39890"/>